<dbReference type="RefSeq" id="XP_044542439.1">
    <property type="nucleotide sequence ID" value="XM_044688127.1"/>
</dbReference>
<dbReference type="Gene3D" id="3.30.40.10">
    <property type="entry name" value="Zinc/RING finger domain, C3HC4 (zinc finger)"/>
    <property type="match status" value="1"/>
</dbReference>
<reference evidence="3 4" key="1">
    <citation type="journal article" date="2018" name="BMC Genomics">
        <title>The genome of Naegleria lovaniensis, the basis for a comparative approach to unravel pathogenicity factors of the human pathogenic amoeba N. fowleri.</title>
        <authorList>
            <person name="Liechti N."/>
            <person name="Schurch N."/>
            <person name="Bruggmann R."/>
            <person name="Wittwer M."/>
        </authorList>
    </citation>
    <scope>NUCLEOTIDE SEQUENCE [LARGE SCALE GENOMIC DNA]</scope>
    <source>
        <strain evidence="3 4">ATCC 30569</strain>
    </source>
</reference>
<organism evidence="3 4">
    <name type="scientific">Naegleria lovaniensis</name>
    <name type="common">Amoeba</name>
    <dbReference type="NCBI Taxonomy" id="51637"/>
    <lineage>
        <taxon>Eukaryota</taxon>
        <taxon>Discoba</taxon>
        <taxon>Heterolobosea</taxon>
        <taxon>Tetramitia</taxon>
        <taxon>Eutetramitia</taxon>
        <taxon>Vahlkampfiidae</taxon>
        <taxon>Naegleria</taxon>
    </lineage>
</organism>
<accession>A0AA88KBS0</accession>
<evidence type="ECO:0000313" key="3">
    <source>
        <dbReference type="EMBL" id="KAG2373265.1"/>
    </source>
</evidence>
<dbReference type="InterPro" id="IPR013083">
    <property type="entry name" value="Znf_RING/FYVE/PHD"/>
</dbReference>
<evidence type="ECO:0000313" key="4">
    <source>
        <dbReference type="Proteomes" id="UP000816034"/>
    </source>
</evidence>
<dbReference type="AlphaFoldDB" id="A0AA88KBS0"/>
<comment type="caution">
    <text evidence="3">The sequence shown here is derived from an EMBL/GenBank/DDBJ whole genome shotgun (WGS) entry which is preliminary data.</text>
</comment>
<dbReference type="Proteomes" id="UP000816034">
    <property type="component" value="Unassembled WGS sequence"/>
</dbReference>
<name>A0AA88KBS0_NAELO</name>
<keyword evidence="1" id="KW-0175">Coiled coil</keyword>
<dbReference type="EMBL" id="PYSW02000058">
    <property type="protein sequence ID" value="KAG2373265.1"/>
    <property type="molecule type" value="Genomic_DNA"/>
</dbReference>
<keyword evidence="2" id="KW-0472">Membrane</keyword>
<protein>
    <submittedName>
        <fullName evidence="3">Uncharacterized protein</fullName>
    </submittedName>
</protein>
<evidence type="ECO:0000256" key="2">
    <source>
        <dbReference type="SAM" id="Phobius"/>
    </source>
</evidence>
<gene>
    <name evidence="3" type="ORF">C9374_012368</name>
</gene>
<feature type="transmembrane region" description="Helical" evidence="2">
    <location>
        <begin position="97"/>
        <end position="117"/>
    </location>
</feature>
<feature type="transmembrane region" description="Helical" evidence="2">
    <location>
        <begin position="129"/>
        <end position="148"/>
    </location>
</feature>
<evidence type="ECO:0000256" key="1">
    <source>
        <dbReference type="SAM" id="Coils"/>
    </source>
</evidence>
<feature type="transmembrane region" description="Helical" evidence="2">
    <location>
        <begin position="33"/>
        <end position="53"/>
    </location>
</feature>
<feature type="coiled-coil region" evidence="1">
    <location>
        <begin position="200"/>
        <end position="227"/>
    </location>
</feature>
<feature type="transmembrane region" description="Helical" evidence="2">
    <location>
        <begin position="74"/>
        <end position="91"/>
    </location>
</feature>
<proteinExistence type="predicted"/>
<keyword evidence="4" id="KW-1185">Reference proteome</keyword>
<sequence length="445" mass="51695">MLHLLIPSLVVPQDVSLDRLIISERDRLYYNRLVKLLSILFNPITLMALFLLYKSYITNDLIIHEPVERISSIPYIKILFYVCCSHLTLWYNSYISFTQYLLLWFAIPSDFLVMYFIYTHNINFEGFRYFLFLFLLLSCFLQFISKIVETFNISAETIILERMRLSVGIPSQNSQTLWTAFEPSSVSTVRSLTAASRMNMQQLQSHKDNLLQELKDIKQEIKKKKGQTSMNRVNRTSVASASTNRTTTMNTTTSTSTSQYFNIYSGSKDLQSDTCCICLSNPPSYQFKPCYHCCVCEECVLNQYPNTTYLEKDNASEGEEQDDGFDVATSLDTDEYLDFNEGNIFLNHPPKYIPRGAFAKCPVCKMPATELEMYHYVNKCHLMKNRNTTTSNNETYHFHGVQRGNVETQLLVRYCKNNPEILKKLSREALEQMKILLEIYDMLSQ</sequence>
<dbReference type="GeneID" id="68104822"/>
<keyword evidence="2" id="KW-1133">Transmembrane helix</keyword>
<keyword evidence="2" id="KW-0812">Transmembrane</keyword>